<feature type="domain" description="DinB-like" evidence="1">
    <location>
        <begin position="36"/>
        <end position="164"/>
    </location>
</feature>
<evidence type="ECO:0000259" key="1">
    <source>
        <dbReference type="Pfam" id="PF12867"/>
    </source>
</evidence>
<dbReference type="InterPro" id="IPR034660">
    <property type="entry name" value="DinB/YfiT-like"/>
</dbReference>
<dbReference type="SUPFAM" id="SSF109854">
    <property type="entry name" value="DinB/YfiT-like putative metalloenzymes"/>
    <property type="match status" value="1"/>
</dbReference>
<gene>
    <name evidence="2" type="ORF">UQ64_12615</name>
</gene>
<sequence>MEQIRYPIGQFQLIEHPTPEDRNRWIAEIRDLPLILRQTVHNLTEEQLHKPYRPGGWTVCQVVHHMADNDMNAYIRFKRALTEDNPIASSYREDLWAELSDYRTPIETSLVLIDSIHNRFVGLLRSLHLSDFEKKFTSLTHGEMNLDAAIQRYAWHDRHHTAQIASLKERERW</sequence>
<reference evidence="2 3" key="1">
    <citation type="journal article" date="2015" name="Int. Biodeterior. Biodegradation">
        <title>Physiological and genetic screening methods for the isolation of methyl tert-butyl ether-degrading bacteria for bioremediation purposes.</title>
        <authorList>
            <person name="Guisado I.M."/>
            <person name="Purswani J."/>
            <person name="Gonzalez Lopez J."/>
            <person name="Pozo C."/>
        </authorList>
    </citation>
    <scope>NUCLEOTIDE SEQUENCE [LARGE SCALE GENOMIC DNA]</scope>
    <source>
        <strain evidence="2 3">SH7</strain>
    </source>
</reference>
<dbReference type="InterPro" id="IPR024775">
    <property type="entry name" value="DinB-like"/>
</dbReference>
<dbReference type="RefSeq" id="WP_060623145.1">
    <property type="nucleotide sequence ID" value="NZ_LCZJ02000018.1"/>
</dbReference>
<keyword evidence="2" id="KW-0378">Hydrolase</keyword>
<accession>A0A0W1B235</accession>
<organism evidence="2 3">
    <name type="scientific">Paenibacillus etheri</name>
    <dbReference type="NCBI Taxonomy" id="1306852"/>
    <lineage>
        <taxon>Bacteria</taxon>
        <taxon>Bacillati</taxon>
        <taxon>Bacillota</taxon>
        <taxon>Bacilli</taxon>
        <taxon>Bacillales</taxon>
        <taxon>Paenibacillaceae</taxon>
        <taxon>Paenibacillus</taxon>
    </lineage>
</organism>
<evidence type="ECO:0000313" key="2">
    <source>
        <dbReference type="EMBL" id="KTD87638.1"/>
    </source>
</evidence>
<dbReference type="GO" id="GO:0016787">
    <property type="term" value="F:hydrolase activity"/>
    <property type="evidence" value="ECO:0007669"/>
    <property type="project" value="UniProtKB-KW"/>
</dbReference>
<name>A0A0W1B235_9BACL</name>
<dbReference type="Proteomes" id="UP000054709">
    <property type="component" value="Unassembled WGS sequence"/>
</dbReference>
<dbReference type="OrthoDB" id="9796039at2"/>
<evidence type="ECO:0000313" key="3">
    <source>
        <dbReference type="Proteomes" id="UP000054709"/>
    </source>
</evidence>
<protein>
    <submittedName>
        <fullName evidence="2">Metal-dependent hydrolase</fullName>
    </submittedName>
</protein>
<keyword evidence="3" id="KW-1185">Reference proteome</keyword>
<dbReference type="Pfam" id="PF12867">
    <property type="entry name" value="DinB_2"/>
    <property type="match status" value="1"/>
</dbReference>
<dbReference type="NCBIfam" id="NF009807">
    <property type="entry name" value="PRK13291.1"/>
    <property type="match status" value="1"/>
</dbReference>
<dbReference type="EMBL" id="LCZJ02000018">
    <property type="protein sequence ID" value="KTD87638.1"/>
    <property type="molecule type" value="Genomic_DNA"/>
</dbReference>
<dbReference type="Gene3D" id="1.20.120.450">
    <property type="entry name" value="dinb family like domain"/>
    <property type="match status" value="1"/>
</dbReference>
<dbReference type="AlphaFoldDB" id="A0A0W1B235"/>
<proteinExistence type="predicted"/>
<comment type="caution">
    <text evidence="2">The sequence shown here is derived from an EMBL/GenBank/DDBJ whole genome shotgun (WGS) entry which is preliminary data.</text>
</comment>